<reference evidence="3 4" key="1">
    <citation type="journal article" date="2013" name="Genome Announc.">
        <title>Genome sequences for three denitrifying bacterial strains isolated from a uranium- and nitrate-contaminated subsurface environment.</title>
        <authorList>
            <person name="Venkatramanan R."/>
            <person name="Prakash O."/>
            <person name="Woyke T."/>
            <person name="Chain P."/>
            <person name="Goodwin L.A."/>
            <person name="Watson D."/>
            <person name="Brooks S."/>
            <person name="Kostka J.E."/>
            <person name="Green S.J."/>
        </authorList>
    </citation>
    <scope>NUCLEOTIDE SEQUENCE [LARGE SCALE GENOMIC DNA]</scope>
    <source>
        <strain evidence="3 4">1NES1</strain>
    </source>
</reference>
<organism evidence="3 4">
    <name type="scientific">Hyphomicrobium denitrificans 1NES1</name>
    <dbReference type="NCBI Taxonomy" id="670307"/>
    <lineage>
        <taxon>Bacteria</taxon>
        <taxon>Pseudomonadati</taxon>
        <taxon>Pseudomonadota</taxon>
        <taxon>Alphaproteobacteria</taxon>
        <taxon>Hyphomicrobiales</taxon>
        <taxon>Hyphomicrobiaceae</taxon>
        <taxon>Hyphomicrobium</taxon>
    </lineage>
</organism>
<dbReference type="HOGENOM" id="CLU_2666142_0_0_5"/>
<dbReference type="Proteomes" id="UP000005952">
    <property type="component" value="Chromosome"/>
</dbReference>
<keyword evidence="2" id="KW-1133">Transmembrane helix</keyword>
<evidence type="ECO:0000256" key="1">
    <source>
        <dbReference type="SAM" id="MobiDB-lite"/>
    </source>
</evidence>
<evidence type="ECO:0000256" key="2">
    <source>
        <dbReference type="SAM" id="Phobius"/>
    </source>
</evidence>
<dbReference type="KEGG" id="hdt:HYPDE_28513"/>
<keyword evidence="2" id="KW-0472">Membrane</keyword>
<dbReference type="OrthoDB" id="7933625at2"/>
<keyword evidence="4" id="KW-1185">Reference proteome</keyword>
<dbReference type="RefSeq" id="WP_015597419.1">
    <property type="nucleotide sequence ID" value="NC_021172.1"/>
</dbReference>
<evidence type="ECO:0000313" key="4">
    <source>
        <dbReference type="Proteomes" id="UP000005952"/>
    </source>
</evidence>
<proteinExistence type="predicted"/>
<evidence type="ECO:0000313" key="3">
    <source>
        <dbReference type="EMBL" id="AGK57382.1"/>
    </source>
</evidence>
<name>N0B598_9HYPH</name>
<sequence length="75" mass="8538">MAIQWIVAWGLIAVTASVLAAILAGIKNRDYSYWMAWSFVVPPVVLWLLILPKNKGPRPRQPRLDDIDRRENGPL</sequence>
<dbReference type="EMBL" id="CP005587">
    <property type="protein sequence ID" value="AGK57382.1"/>
    <property type="molecule type" value="Genomic_DNA"/>
</dbReference>
<dbReference type="AlphaFoldDB" id="N0B598"/>
<feature type="region of interest" description="Disordered" evidence="1">
    <location>
        <begin position="54"/>
        <end position="75"/>
    </location>
</feature>
<dbReference type="STRING" id="670307.HYPDE_28513"/>
<accession>N0B598</accession>
<keyword evidence="2" id="KW-0812">Transmembrane</keyword>
<feature type="transmembrane region" description="Helical" evidence="2">
    <location>
        <begin position="32"/>
        <end position="51"/>
    </location>
</feature>
<protein>
    <submittedName>
        <fullName evidence="3">Uncharacterized protein</fullName>
    </submittedName>
</protein>
<feature type="compositionally biased region" description="Basic and acidic residues" evidence="1">
    <location>
        <begin position="62"/>
        <end position="75"/>
    </location>
</feature>
<gene>
    <name evidence="3" type="ORF">HYPDE_28513</name>
</gene>
<feature type="transmembrane region" description="Helical" evidence="2">
    <location>
        <begin position="7"/>
        <end position="26"/>
    </location>
</feature>